<name>A0A9X4BUP3_9XANT</name>
<comment type="caution">
    <text evidence="2">The sequence shown here is derived from an EMBL/GenBank/DDBJ whole genome shotgun (WGS) entry which is preliminary data.</text>
</comment>
<dbReference type="Proteomes" id="UP001140230">
    <property type="component" value="Unassembled WGS sequence"/>
</dbReference>
<dbReference type="GO" id="GO:0061504">
    <property type="term" value="P:cyclic threonylcarbamoyladenosine biosynthetic process"/>
    <property type="evidence" value="ECO:0007669"/>
    <property type="project" value="TreeGrafter"/>
</dbReference>
<accession>A0A9X4BUP3</accession>
<dbReference type="GO" id="GO:0016779">
    <property type="term" value="F:nucleotidyltransferase activity"/>
    <property type="evidence" value="ECO:0007669"/>
    <property type="project" value="UniProtKB-KW"/>
</dbReference>
<dbReference type="Pfam" id="PF00899">
    <property type="entry name" value="ThiF"/>
    <property type="match status" value="1"/>
</dbReference>
<reference evidence="2" key="1">
    <citation type="journal article" date="2022" name="Phytopathology">
        <title>Whole genome sequencing-based tracing of a 2022 introduction and outbreak of Xanthomonas hortorum pv. pelargonii.</title>
        <authorList>
            <person name="Iruegas Bocardo F."/>
            <person name="Weisberg A.J."/>
            <person name="Riutta E.R."/>
            <person name="Kilday K.B."/>
            <person name="Bonkowski J.C."/>
            <person name="Creswell T.C."/>
            <person name="Daughtrey M."/>
            <person name="Rane K.K."/>
            <person name="Grunwald N.J."/>
            <person name="Chang J.H."/>
            <person name="Putnam M."/>
        </authorList>
    </citation>
    <scope>NUCLEOTIDE SEQUENCE</scope>
    <source>
        <strain evidence="2">22-338</strain>
    </source>
</reference>
<dbReference type="InterPro" id="IPR000594">
    <property type="entry name" value="ThiF_NAD_FAD-bd"/>
</dbReference>
<dbReference type="CDD" id="cd01483">
    <property type="entry name" value="E1_enzyme_family"/>
    <property type="match status" value="1"/>
</dbReference>
<sequence length="575" mass="61849">MVGSAKVSGLDFSANVVEQIESALAAARADEWRRVKPSEEAALAHFGLVAAWRVNVPKAWHSHPTIDHLIVGITAQFPFADPVAVALQGTPPAAPYWPHIDPRGALCLGRLRYSSSAAARILTTLQDALQVLGMGEEERDAEHRREFIAYWSQLGKESSMPYRSLLEDAPTSRDIVYYGDTKRGLVFADSPEQLRTWLSRTGTSAPDVVATTRLIWLNEPMVPTAFPAAGRDVIALDAAGALAPHMRAGSVLPVVLGCEIGGEPVYVCAEIEGISAAAAKNGFRPSRPRPPAWLARSFNAKPAVRRSIQRADYRAVHGRGKRADAEALRGKTVAVVGCGALGGYLARDLVQAGVGSLHLVDMDRLSSSNTGRHILGMQAVGQYKSVALAKQLLRDFPSAAAVDPWVGAIEHANAEHLEALSRCDLVIAAGIGIAGELALNRWRLGLERPPAFLWTWLEEMAVAGHAVGIVDATDITPALDADAQFGMRLTSNWPPGEGQAVEVGCGVAFQPYSAADMMGTINVAHRLALDVLLGKVERNVVRSWLGNREVALDARCTIDPAFDRSYGEISRAWAW</sequence>
<evidence type="ECO:0000313" key="3">
    <source>
        <dbReference type="Proteomes" id="UP001140230"/>
    </source>
</evidence>
<proteinExistence type="predicted"/>
<gene>
    <name evidence="2" type="ORF">NY667_19775</name>
</gene>
<feature type="domain" description="THIF-type NAD/FAD binding fold" evidence="1">
    <location>
        <begin position="324"/>
        <end position="429"/>
    </location>
</feature>
<dbReference type="AlphaFoldDB" id="A0A9X4BUP3"/>
<keyword evidence="2" id="KW-0548">Nucleotidyltransferase</keyword>
<dbReference type="PANTHER" id="PTHR43267">
    <property type="entry name" value="TRNA THREONYLCARBAMOYLADENOSINE DEHYDRATASE"/>
    <property type="match status" value="1"/>
</dbReference>
<dbReference type="InterPro" id="IPR035985">
    <property type="entry name" value="Ubiquitin-activating_enz"/>
</dbReference>
<evidence type="ECO:0000313" key="2">
    <source>
        <dbReference type="EMBL" id="MDC8639981.1"/>
    </source>
</evidence>
<reference evidence="2" key="2">
    <citation type="submission" date="2022-08" db="EMBL/GenBank/DDBJ databases">
        <authorList>
            <person name="Iruegas-Bocardo F."/>
            <person name="Weisberg A.J."/>
            <person name="Riutta E.R."/>
            <person name="Kilday K."/>
            <person name="Bonkowski J.C."/>
            <person name="Creswell T."/>
            <person name="Daughtrey M.L."/>
            <person name="Rane K."/>
            <person name="Grunwald N.J."/>
            <person name="Chang J.H."/>
            <person name="Putnam M.L."/>
        </authorList>
    </citation>
    <scope>NUCLEOTIDE SEQUENCE</scope>
    <source>
        <strain evidence="2">22-338</strain>
    </source>
</reference>
<protein>
    <submittedName>
        <fullName evidence="2">ThiF family adenylyltransferase</fullName>
    </submittedName>
</protein>
<dbReference type="SUPFAM" id="SSF69572">
    <property type="entry name" value="Activating enzymes of the ubiquitin-like proteins"/>
    <property type="match status" value="1"/>
</dbReference>
<dbReference type="EMBL" id="JANWTP010000090">
    <property type="protein sequence ID" value="MDC8639981.1"/>
    <property type="molecule type" value="Genomic_DNA"/>
</dbReference>
<dbReference type="InterPro" id="IPR045886">
    <property type="entry name" value="ThiF/MoeB/HesA"/>
</dbReference>
<dbReference type="GO" id="GO:0008641">
    <property type="term" value="F:ubiquitin-like modifier activating enzyme activity"/>
    <property type="evidence" value="ECO:0007669"/>
    <property type="project" value="InterPro"/>
</dbReference>
<keyword evidence="2" id="KW-0808">Transferase</keyword>
<evidence type="ECO:0000259" key="1">
    <source>
        <dbReference type="Pfam" id="PF00899"/>
    </source>
</evidence>
<organism evidence="2 3">
    <name type="scientific">Xanthomonas hortorum pv. hederae</name>
    <dbReference type="NCBI Taxonomy" id="453603"/>
    <lineage>
        <taxon>Bacteria</taxon>
        <taxon>Pseudomonadati</taxon>
        <taxon>Pseudomonadota</taxon>
        <taxon>Gammaproteobacteria</taxon>
        <taxon>Lysobacterales</taxon>
        <taxon>Lysobacteraceae</taxon>
        <taxon>Xanthomonas</taxon>
    </lineage>
</organism>
<dbReference type="RefSeq" id="WP_273664524.1">
    <property type="nucleotide sequence ID" value="NZ_CP168178.1"/>
</dbReference>
<dbReference type="Gene3D" id="3.40.50.720">
    <property type="entry name" value="NAD(P)-binding Rossmann-like Domain"/>
    <property type="match status" value="1"/>
</dbReference>
<dbReference type="GO" id="GO:0061503">
    <property type="term" value="F:tRNA threonylcarbamoyladenosine dehydratase"/>
    <property type="evidence" value="ECO:0007669"/>
    <property type="project" value="TreeGrafter"/>
</dbReference>
<dbReference type="PANTHER" id="PTHR43267:SF1">
    <property type="entry name" value="TRNA THREONYLCARBAMOYLADENOSINE DEHYDRATASE"/>
    <property type="match status" value="1"/>
</dbReference>